<keyword evidence="2" id="KW-0732">Signal</keyword>
<organism evidence="3 4">
    <name type="scientific">Luteolibacter luteus</name>
    <dbReference type="NCBI Taxonomy" id="2728835"/>
    <lineage>
        <taxon>Bacteria</taxon>
        <taxon>Pseudomonadati</taxon>
        <taxon>Verrucomicrobiota</taxon>
        <taxon>Verrucomicrobiia</taxon>
        <taxon>Verrucomicrobiales</taxon>
        <taxon>Verrucomicrobiaceae</taxon>
        <taxon>Luteolibacter</taxon>
    </lineage>
</organism>
<sequence>MSIFRWPSFWVLCSFLFCVQPLAAHVVKQLYGEFQADQGSWKLEILFDAGYADPATRNDVAAPQPTRDWLVKLPREEQQRLCQEAERYLQESLGFRSETGPLEWKISFPDFKADPANFPSLLNDGAYFHALVEPVGNIETVKVSMAGGDHPDLVVKMPSPSGGESTYLTVPPGGEVVLFTKPVEPSAPVVVEQGQNPIAVAFHVGVKHVMGGLDHLLFVLGIFLLQRRWQALLKQSLAFTAAHTITLGLAALGWVEVPRWIVEPMIALSITALAVENLFVKEARTWRLWLVFAFGLIHGMGFAGALSAWIRPGEGFLPTLISANLGVEAGQLLVLFLAWSLTVGWSESRAWPHFRRWACVGLAIAGLVWFAERVKLYHSSDSSSSVMELVPSHSISTRLRFHAFEMASCISS</sequence>
<feature type="transmembrane region" description="Helical" evidence="1">
    <location>
        <begin position="205"/>
        <end position="225"/>
    </location>
</feature>
<gene>
    <name evidence="3" type="ORF">HHL09_11310</name>
</gene>
<dbReference type="EMBL" id="CP051774">
    <property type="protein sequence ID" value="QJE96347.1"/>
    <property type="molecule type" value="Genomic_DNA"/>
</dbReference>
<feature type="transmembrane region" description="Helical" evidence="1">
    <location>
        <begin position="261"/>
        <end position="280"/>
    </location>
</feature>
<accession>A0A858RHJ9</accession>
<proteinExistence type="predicted"/>
<keyword evidence="1" id="KW-0472">Membrane</keyword>
<dbReference type="Proteomes" id="UP000501812">
    <property type="component" value="Chromosome"/>
</dbReference>
<keyword evidence="1" id="KW-0812">Transmembrane</keyword>
<dbReference type="AlphaFoldDB" id="A0A858RHJ9"/>
<feature type="transmembrane region" description="Helical" evidence="1">
    <location>
        <begin position="354"/>
        <end position="371"/>
    </location>
</feature>
<keyword evidence="4" id="KW-1185">Reference proteome</keyword>
<dbReference type="KEGG" id="luo:HHL09_11310"/>
<feature type="transmembrane region" description="Helical" evidence="1">
    <location>
        <begin position="316"/>
        <end position="342"/>
    </location>
</feature>
<evidence type="ECO:0000313" key="4">
    <source>
        <dbReference type="Proteomes" id="UP000501812"/>
    </source>
</evidence>
<evidence type="ECO:0000256" key="2">
    <source>
        <dbReference type="SAM" id="SignalP"/>
    </source>
</evidence>
<evidence type="ECO:0000313" key="3">
    <source>
        <dbReference type="EMBL" id="QJE96347.1"/>
    </source>
</evidence>
<feature type="transmembrane region" description="Helical" evidence="1">
    <location>
        <begin position="287"/>
        <end position="310"/>
    </location>
</feature>
<dbReference type="Pfam" id="PF13795">
    <property type="entry name" value="HupE_UreJ_2"/>
    <property type="match status" value="1"/>
</dbReference>
<dbReference type="RefSeq" id="WP_169454748.1">
    <property type="nucleotide sequence ID" value="NZ_CP051774.1"/>
</dbReference>
<feature type="signal peptide" evidence="2">
    <location>
        <begin position="1"/>
        <end position="23"/>
    </location>
</feature>
<keyword evidence="1" id="KW-1133">Transmembrane helix</keyword>
<name>A0A858RHJ9_9BACT</name>
<dbReference type="InterPro" id="IPR032809">
    <property type="entry name" value="Put_HupE_UreJ"/>
</dbReference>
<feature type="chain" id="PRO_5032324752" evidence="2">
    <location>
        <begin position="24"/>
        <end position="412"/>
    </location>
</feature>
<protein>
    <submittedName>
        <fullName evidence="3">HupE/UreJ family protein</fullName>
    </submittedName>
</protein>
<feature type="transmembrane region" description="Helical" evidence="1">
    <location>
        <begin position="237"/>
        <end position="255"/>
    </location>
</feature>
<evidence type="ECO:0000256" key="1">
    <source>
        <dbReference type="SAM" id="Phobius"/>
    </source>
</evidence>
<reference evidence="3 4" key="1">
    <citation type="submission" date="2020-04" db="EMBL/GenBank/DDBJ databases">
        <title>Luteolibacter sp. G-1-1-1 isolated from soil.</title>
        <authorList>
            <person name="Dahal R.H."/>
        </authorList>
    </citation>
    <scope>NUCLEOTIDE SEQUENCE [LARGE SCALE GENOMIC DNA]</scope>
    <source>
        <strain evidence="3 4">G-1-1-1</strain>
    </source>
</reference>